<comment type="caution">
    <text evidence="2">The sequence shown here is derived from an EMBL/GenBank/DDBJ whole genome shotgun (WGS) entry which is preliminary data.</text>
</comment>
<name>A0A7W8L544_9BURK</name>
<dbReference type="EMBL" id="JACHDE010000003">
    <property type="protein sequence ID" value="MBB5400655.1"/>
    <property type="molecule type" value="Genomic_DNA"/>
</dbReference>
<evidence type="ECO:0000313" key="3">
    <source>
        <dbReference type="Proteomes" id="UP000592820"/>
    </source>
</evidence>
<keyword evidence="1" id="KW-1133">Transmembrane helix</keyword>
<feature type="transmembrane region" description="Helical" evidence="1">
    <location>
        <begin position="44"/>
        <end position="60"/>
    </location>
</feature>
<keyword evidence="1" id="KW-0472">Membrane</keyword>
<gene>
    <name evidence="2" type="ORF">HDG41_002704</name>
</gene>
<feature type="transmembrane region" description="Helical" evidence="1">
    <location>
        <begin position="81"/>
        <end position="99"/>
    </location>
</feature>
<keyword evidence="1" id="KW-0812">Transmembrane</keyword>
<dbReference type="AlphaFoldDB" id="A0A7W8L544"/>
<organism evidence="2 3">
    <name type="scientific">Paraburkholderia youngii</name>
    <dbReference type="NCBI Taxonomy" id="2782701"/>
    <lineage>
        <taxon>Bacteria</taxon>
        <taxon>Pseudomonadati</taxon>
        <taxon>Pseudomonadota</taxon>
        <taxon>Betaproteobacteria</taxon>
        <taxon>Burkholderiales</taxon>
        <taxon>Burkholderiaceae</taxon>
        <taxon>Paraburkholderia</taxon>
    </lineage>
</organism>
<accession>A0A7W8L544</accession>
<proteinExistence type="predicted"/>
<evidence type="ECO:0000313" key="2">
    <source>
        <dbReference type="EMBL" id="MBB5400655.1"/>
    </source>
</evidence>
<evidence type="ECO:0000256" key="1">
    <source>
        <dbReference type="SAM" id="Phobius"/>
    </source>
</evidence>
<dbReference type="Proteomes" id="UP000592820">
    <property type="component" value="Unassembled WGS sequence"/>
</dbReference>
<protein>
    <submittedName>
        <fullName evidence="2">Uncharacterized membrane protein YoaK (UPF0700 family)</fullName>
    </submittedName>
</protein>
<dbReference type="RefSeq" id="WP_176124521.1">
    <property type="nucleotide sequence ID" value="NZ_JACHDE010000003.1"/>
</dbReference>
<sequence length="142" mass="15649">MLEASKIACSKLQKWVPTLVSLAVFSVVVGLARGAEWKAVLGRLIPLLVLVAVFFIYQVIKARRILKGAPKLSRSALFGRFYLAAFGLLVTYFGISIAWEMNGKGEEAFSILIPVLLFCVVLCGVALYKELGDLDEDFEGKY</sequence>
<feature type="transmembrane region" description="Helical" evidence="1">
    <location>
        <begin position="111"/>
        <end position="128"/>
    </location>
</feature>
<reference evidence="2 3" key="1">
    <citation type="submission" date="2020-08" db="EMBL/GenBank/DDBJ databases">
        <title>Genomic Encyclopedia of Type Strains, Phase IV (KMG-V): Genome sequencing to study the core and pangenomes of soil and plant-associated prokaryotes.</title>
        <authorList>
            <person name="Whitman W."/>
        </authorList>
    </citation>
    <scope>NUCLEOTIDE SEQUENCE [LARGE SCALE GENOMIC DNA]</scope>
    <source>
        <strain evidence="2 3">JPY162</strain>
    </source>
</reference>